<evidence type="ECO:0000313" key="8">
    <source>
        <dbReference type="EMBL" id="RJT36273.1"/>
    </source>
</evidence>
<keyword evidence="3 5" id="KW-0732">Signal</keyword>
<accession>A0A419N2X9</accession>
<proteinExistence type="inferred from homology"/>
<dbReference type="InterPro" id="IPR050263">
    <property type="entry name" value="Bact_Fimbrial_Adh_Pro"/>
</dbReference>
<keyword evidence="9" id="KW-1185">Reference proteome</keyword>
<feature type="domain" description="Fimbrial-type adhesion" evidence="6">
    <location>
        <begin position="198"/>
        <end position="341"/>
    </location>
</feature>
<evidence type="ECO:0000256" key="2">
    <source>
        <dbReference type="ARBA" id="ARBA00006671"/>
    </source>
</evidence>
<dbReference type="AlphaFoldDB" id="A0A419N2X9"/>
<evidence type="ECO:0000256" key="4">
    <source>
        <dbReference type="ARBA" id="ARBA00023263"/>
    </source>
</evidence>
<dbReference type="Pfam" id="PF00419">
    <property type="entry name" value="Fimbrial"/>
    <property type="match status" value="1"/>
</dbReference>
<protein>
    <submittedName>
        <fullName evidence="8">Type 1 fimbrial protein</fullName>
    </submittedName>
</protein>
<dbReference type="Gene3D" id="2.60.40.1090">
    <property type="entry name" value="Fimbrial-type adhesion domain"/>
    <property type="match status" value="1"/>
</dbReference>
<evidence type="ECO:0000256" key="1">
    <source>
        <dbReference type="ARBA" id="ARBA00004561"/>
    </source>
</evidence>
<keyword evidence="4" id="KW-0281">Fimbrium</keyword>
<comment type="similarity">
    <text evidence="2">Belongs to the fimbrial protein family.</text>
</comment>
<dbReference type="RefSeq" id="WP_120134931.1">
    <property type="nucleotide sequence ID" value="NZ_RAHH01000037.1"/>
</dbReference>
<dbReference type="GO" id="GO:0009289">
    <property type="term" value="C:pilus"/>
    <property type="evidence" value="ECO:0007669"/>
    <property type="project" value="UniProtKB-SubCell"/>
</dbReference>
<dbReference type="PANTHER" id="PTHR33420:SF12">
    <property type="entry name" value="FIMBRIN-LIKE PROTEIN FIMI-RELATED"/>
    <property type="match status" value="1"/>
</dbReference>
<feature type="signal peptide" evidence="5">
    <location>
        <begin position="1"/>
        <end position="28"/>
    </location>
</feature>
<dbReference type="Gene3D" id="2.60.40.3310">
    <property type="match status" value="1"/>
</dbReference>
<dbReference type="SUPFAM" id="SSF49401">
    <property type="entry name" value="Bacterial adhesins"/>
    <property type="match status" value="1"/>
</dbReference>
<dbReference type="GO" id="GO:0043709">
    <property type="term" value="P:cell adhesion involved in single-species biofilm formation"/>
    <property type="evidence" value="ECO:0007669"/>
    <property type="project" value="TreeGrafter"/>
</dbReference>
<comment type="caution">
    <text evidence="8">The sequence shown here is derived from an EMBL/GenBank/DDBJ whole genome shotgun (WGS) entry which is preliminary data.</text>
</comment>
<sequence length="341" mass="35098">MKMLIKKIVHNRVLSCALLLMISKGALASCGFMDSRFTPNDSVQLSLGSIIVQRDTPVGTVVWSTTNTVLGGRNNFIECNATGFRSQWAAGAGYAPVTYGGQTLYQSGIEGLAFRIVTPGAGTTAGRYGTGPLPRQVTSTACTTGSGWWRLCGGTWGNYQLQLVKIAQVTGSGPLTTGTITQALVVGETNILEYAIASGTVQTVACSVTNSNITVNMGKAKNTDFSGPGSTSGEADFSIALNCDASTNINMTLAAGSSGAADATKGVLNLDNAGAADSASGVGVQILFNNAPVALGTRVTVARTTADGAYAVPLKARYYQTLPAVTPGKADANATFTMTYQ</sequence>
<evidence type="ECO:0000259" key="6">
    <source>
        <dbReference type="Pfam" id="PF00419"/>
    </source>
</evidence>
<dbReference type="InterPro" id="IPR036937">
    <property type="entry name" value="Adhesion_dom_fimbrial_sf"/>
</dbReference>
<name>A0A419N2X9_9GAMM</name>
<organism evidence="8 9">
    <name type="scientific">Rahnella woolbedingensis</name>
    <dbReference type="NCBI Taxonomy" id="1510574"/>
    <lineage>
        <taxon>Bacteria</taxon>
        <taxon>Pseudomonadati</taxon>
        <taxon>Pseudomonadota</taxon>
        <taxon>Gammaproteobacteria</taxon>
        <taxon>Enterobacterales</taxon>
        <taxon>Yersiniaceae</taxon>
        <taxon>Rahnella</taxon>
    </lineage>
</organism>
<dbReference type="PANTHER" id="PTHR33420">
    <property type="entry name" value="FIMBRIAL SUBUNIT ELFA-RELATED"/>
    <property type="match status" value="1"/>
</dbReference>
<dbReference type="OrthoDB" id="6480114at2"/>
<dbReference type="Proteomes" id="UP000284908">
    <property type="component" value="Unassembled WGS sequence"/>
</dbReference>
<dbReference type="EMBL" id="RAHH01000037">
    <property type="protein sequence ID" value="RJT36273.1"/>
    <property type="molecule type" value="Genomic_DNA"/>
</dbReference>
<gene>
    <name evidence="8" type="ORF">D6C13_22650</name>
</gene>
<evidence type="ECO:0000259" key="7">
    <source>
        <dbReference type="Pfam" id="PF22003"/>
    </source>
</evidence>
<dbReference type="InterPro" id="IPR000259">
    <property type="entry name" value="Adhesion_dom_fimbrial"/>
</dbReference>
<evidence type="ECO:0000256" key="5">
    <source>
        <dbReference type="SAM" id="SignalP"/>
    </source>
</evidence>
<evidence type="ECO:0000256" key="3">
    <source>
        <dbReference type="ARBA" id="ARBA00022729"/>
    </source>
</evidence>
<reference evidence="8 9" key="1">
    <citation type="submission" date="2018-09" db="EMBL/GenBank/DDBJ databases">
        <authorList>
            <person name="Le Fleche-Mateos A."/>
        </authorList>
    </citation>
    <scope>NUCLEOTIDE SEQUENCE [LARGE SCALE GENOMIC DNA]</scope>
    <source>
        <strain evidence="8 9">DSM 27399</strain>
    </source>
</reference>
<dbReference type="Pfam" id="PF22003">
    <property type="entry name" value="MrkDrd"/>
    <property type="match status" value="1"/>
</dbReference>
<dbReference type="InterPro" id="IPR054160">
    <property type="entry name" value="MrkD_recept-bd"/>
</dbReference>
<feature type="domain" description="MrkD-like receptor binding" evidence="7">
    <location>
        <begin position="43"/>
        <end position="183"/>
    </location>
</feature>
<evidence type="ECO:0000313" key="9">
    <source>
        <dbReference type="Proteomes" id="UP000284908"/>
    </source>
</evidence>
<comment type="subcellular location">
    <subcellularLocation>
        <location evidence="1">Fimbrium</location>
    </subcellularLocation>
</comment>
<dbReference type="InterPro" id="IPR008966">
    <property type="entry name" value="Adhesion_dom_sf"/>
</dbReference>
<feature type="chain" id="PRO_5019463681" evidence="5">
    <location>
        <begin position="29"/>
        <end position="341"/>
    </location>
</feature>